<keyword evidence="3 9" id="KW-0808">Transferase</keyword>
<dbReference type="Proteomes" id="UP000254879">
    <property type="component" value="Unassembled WGS sequence"/>
</dbReference>
<dbReference type="GO" id="GO:0005886">
    <property type="term" value="C:plasma membrane"/>
    <property type="evidence" value="ECO:0007669"/>
    <property type="project" value="UniProtKB-SubCell"/>
</dbReference>
<accession>A0A378MDK2</accession>
<feature type="transmembrane region" description="Helical" evidence="8">
    <location>
        <begin position="232"/>
        <end position="253"/>
    </location>
</feature>
<dbReference type="PANTHER" id="PTHR22926:SF3">
    <property type="entry name" value="UNDECAPRENYL-PHOSPHATE ALPHA-N-ACETYLGLUCOSAMINYL 1-PHOSPHATE TRANSFERASE"/>
    <property type="match status" value="1"/>
</dbReference>
<feature type="transmembrane region" description="Helical" evidence="8">
    <location>
        <begin position="155"/>
        <end position="173"/>
    </location>
</feature>
<evidence type="ECO:0000256" key="2">
    <source>
        <dbReference type="ARBA" id="ARBA00022475"/>
    </source>
</evidence>
<evidence type="ECO:0000256" key="1">
    <source>
        <dbReference type="ARBA" id="ARBA00004651"/>
    </source>
</evidence>
<dbReference type="Pfam" id="PF00953">
    <property type="entry name" value="Glycos_transf_4"/>
    <property type="match status" value="1"/>
</dbReference>
<evidence type="ECO:0000313" key="9">
    <source>
        <dbReference type="EMBL" id="STY44437.1"/>
    </source>
</evidence>
<dbReference type="EC" id="2.7.8.33" evidence="9"/>
<protein>
    <submittedName>
        <fullName evidence="9">Undecaprenyl-phosphate alpha-N-acetylglucosaminyl 1-phosphate transferase</fullName>
        <ecNumber evidence="9">2.7.8.33</ecNumber>
    </submittedName>
</protein>
<feature type="transmembrane region" description="Helical" evidence="8">
    <location>
        <begin position="70"/>
        <end position="89"/>
    </location>
</feature>
<evidence type="ECO:0000256" key="5">
    <source>
        <dbReference type="ARBA" id="ARBA00022989"/>
    </source>
</evidence>
<sequence>MIWWSILVGFLVALILVPVVRKLAFMIGAVDVPRQRHMHKKTTATLGGVAFFLGFTAGVIFLPIDWMEFLPVYVGGLIIVILGIIDDIIELAPRYKLLGQIAAALCVTVWGHISIGFINIPFYGQLEFGVFGIPISILWIVAIINALNLIDGLDGLAGGVSFIALMTIAGMAILLKDTFVAPIAFVLAAAVLGFLIFNFPPASIFMGDTGAQFLGYMIAVLSLMGFKNVTFISLLVPIIILGVPLSDTFFAIIRRWKAKVPISMADRSHLHHRLMALGFTPRQTVLLIYAMALLFSMTGFVFSFSTTWGAAILLILLLISVEVIVEFIGLVGENYRPILQLLQKIHRKRR</sequence>
<dbReference type="AlphaFoldDB" id="A0A378MDK2"/>
<dbReference type="GO" id="GO:0046872">
    <property type="term" value="F:metal ion binding"/>
    <property type="evidence" value="ECO:0007669"/>
    <property type="project" value="UniProtKB-KW"/>
</dbReference>
<dbReference type="InterPro" id="IPR018480">
    <property type="entry name" value="PNAcMuramoyl-5peptid_Trfase_CS"/>
</dbReference>
<feature type="binding site" evidence="7">
    <location>
        <position position="148"/>
    </location>
    <ligand>
        <name>Mg(2+)</name>
        <dbReference type="ChEBI" id="CHEBI:18420"/>
    </ligand>
</feature>
<evidence type="ECO:0000256" key="4">
    <source>
        <dbReference type="ARBA" id="ARBA00022692"/>
    </source>
</evidence>
<evidence type="ECO:0000256" key="3">
    <source>
        <dbReference type="ARBA" id="ARBA00022679"/>
    </source>
</evidence>
<dbReference type="GO" id="GO:0044038">
    <property type="term" value="P:cell wall macromolecule biosynthetic process"/>
    <property type="evidence" value="ECO:0007669"/>
    <property type="project" value="TreeGrafter"/>
</dbReference>
<comment type="cofactor">
    <cofactor evidence="7">
        <name>Mg(2+)</name>
        <dbReference type="ChEBI" id="CHEBI:18420"/>
    </cofactor>
</comment>
<feature type="transmembrane region" description="Helical" evidence="8">
    <location>
        <begin position="101"/>
        <end position="122"/>
    </location>
</feature>
<feature type="binding site" evidence="7">
    <location>
        <position position="208"/>
    </location>
    <ligand>
        <name>Mg(2+)</name>
        <dbReference type="ChEBI" id="CHEBI:18420"/>
    </ligand>
</feature>
<keyword evidence="7" id="KW-0479">Metal-binding</keyword>
<dbReference type="RefSeq" id="WP_003758837.1">
    <property type="nucleotide sequence ID" value="NZ_CABKNG010000002.1"/>
</dbReference>
<keyword evidence="7" id="KW-0460">Magnesium</keyword>
<dbReference type="EMBL" id="UGPG01000001">
    <property type="protein sequence ID" value="STY44437.1"/>
    <property type="molecule type" value="Genomic_DNA"/>
</dbReference>
<reference evidence="9 10" key="1">
    <citation type="submission" date="2018-06" db="EMBL/GenBank/DDBJ databases">
        <authorList>
            <consortium name="Pathogen Informatics"/>
            <person name="Doyle S."/>
        </authorList>
    </citation>
    <scope>NUCLEOTIDE SEQUENCE [LARGE SCALE GENOMIC DNA]</scope>
    <source>
        <strain evidence="10">NCTC 10815</strain>
    </source>
</reference>
<proteinExistence type="predicted"/>
<comment type="subcellular location">
    <subcellularLocation>
        <location evidence="1">Cell membrane</location>
        <topology evidence="1">Multi-pass membrane protein</topology>
    </subcellularLocation>
</comment>
<feature type="transmembrane region" description="Helical" evidence="8">
    <location>
        <begin position="6"/>
        <end position="30"/>
    </location>
</feature>
<feature type="transmembrane region" description="Helical" evidence="8">
    <location>
        <begin position="128"/>
        <end position="148"/>
    </location>
</feature>
<dbReference type="PANTHER" id="PTHR22926">
    <property type="entry name" value="PHOSPHO-N-ACETYLMURAMOYL-PENTAPEPTIDE-TRANSFERASE"/>
    <property type="match status" value="1"/>
</dbReference>
<keyword evidence="4 8" id="KW-0812">Transmembrane</keyword>
<dbReference type="GO" id="GO:0071555">
    <property type="term" value="P:cell wall organization"/>
    <property type="evidence" value="ECO:0007669"/>
    <property type="project" value="TreeGrafter"/>
</dbReference>
<evidence type="ECO:0000256" key="6">
    <source>
        <dbReference type="ARBA" id="ARBA00023136"/>
    </source>
</evidence>
<feature type="transmembrane region" description="Helical" evidence="8">
    <location>
        <begin position="308"/>
        <end position="331"/>
    </location>
</feature>
<dbReference type="CDD" id="cd06853">
    <property type="entry name" value="GT_WecA_like"/>
    <property type="match status" value="1"/>
</dbReference>
<gene>
    <name evidence="9" type="primary">wecA_2</name>
    <name evidence="9" type="ORF">NCTC10815_01779</name>
</gene>
<dbReference type="GO" id="GO:0036380">
    <property type="term" value="F:UDP-N-acetylglucosamine-undecaprenyl-phosphate N-acetylglucosaminephosphotransferase activity"/>
    <property type="evidence" value="ECO:0007669"/>
    <property type="project" value="UniProtKB-EC"/>
</dbReference>
<evidence type="ECO:0000256" key="7">
    <source>
        <dbReference type="PIRSR" id="PIRSR600715-1"/>
    </source>
</evidence>
<keyword evidence="5 8" id="KW-1133">Transmembrane helix</keyword>
<dbReference type="GO" id="GO:0009103">
    <property type="term" value="P:lipopolysaccharide biosynthetic process"/>
    <property type="evidence" value="ECO:0007669"/>
    <property type="project" value="TreeGrafter"/>
</dbReference>
<dbReference type="PROSITE" id="PS01348">
    <property type="entry name" value="MRAY_2"/>
    <property type="match status" value="1"/>
</dbReference>
<keyword evidence="2" id="KW-1003">Cell membrane</keyword>
<name>A0A378MDK2_LISGR</name>
<feature type="transmembrane region" description="Helical" evidence="8">
    <location>
        <begin position="274"/>
        <end position="302"/>
    </location>
</feature>
<feature type="transmembrane region" description="Helical" evidence="8">
    <location>
        <begin position="42"/>
        <end position="64"/>
    </location>
</feature>
<dbReference type="InterPro" id="IPR000715">
    <property type="entry name" value="Glycosyl_transferase_4"/>
</dbReference>
<organism evidence="9 10">
    <name type="scientific">Listeria grayi</name>
    <name type="common">Listeria murrayi</name>
    <dbReference type="NCBI Taxonomy" id="1641"/>
    <lineage>
        <taxon>Bacteria</taxon>
        <taxon>Bacillati</taxon>
        <taxon>Bacillota</taxon>
        <taxon>Bacilli</taxon>
        <taxon>Bacillales</taxon>
        <taxon>Listeriaceae</taxon>
        <taxon>Listeria</taxon>
    </lineage>
</organism>
<keyword evidence="6 8" id="KW-0472">Membrane</keyword>
<feature type="transmembrane region" description="Helical" evidence="8">
    <location>
        <begin position="179"/>
        <end position="197"/>
    </location>
</feature>
<evidence type="ECO:0000313" key="10">
    <source>
        <dbReference type="Proteomes" id="UP000254879"/>
    </source>
</evidence>
<evidence type="ECO:0000256" key="8">
    <source>
        <dbReference type="SAM" id="Phobius"/>
    </source>
</evidence>